<name>A0A427XJK9_9TREE</name>
<dbReference type="OrthoDB" id="2596500at2759"/>
<comment type="caution">
    <text evidence="15">The sequence shown here is derived from an EMBL/GenBank/DDBJ whole genome shotgun (WGS) entry which is preliminary data.</text>
</comment>
<protein>
    <recommendedName>
        <fullName evidence="12">RNA polymerase II subunit B1 CTD phosphatase RPAP2 homolog</fullName>
        <ecNumber evidence="12">3.1.3.16</ecNumber>
    </recommendedName>
</protein>
<keyword evidence="3 12" id="KW-0479">Metal-binding</keyword>
<evidence type="ECO:0000313" key="15">
    <source>
        <dbReference type="EMBL" id="RSH78973.1"/>
    </source>
</evidence>
<evidence type="ECO:0000256" key="12">
    <source>
        <dbReference type="RuleBase" id="RU367080"/>
    </source>
</evidence>
<evidence type="ECO:0000256" key="8">
    <source>
        <dbReference type="ARBA" id="ARBA00023242"/>
    </source>
</evidence>
<evidence type="ECO:0000256" key="3">
    <source>
        <dbReference type="ARBA" id="ARBA00022723"/>
    </source>
</evidence>
<dbReference type="GeneID" id="39586440"/>
<feature type="compositionally biased region" description="Low complexity" evidence="13">
    <location>
        <begin position="302"/>
        <end position="335"/>
    </location>
</feature>
<dbReference type="EMBL" id="RSCE01000011">
    <property type="protein sequence ID" value="RSH78973.1"/>
    <property type="molecule type" value="Genomic_DNA"/>
</dbReference>
<dbReference type="GO" id="GO:0043175">
    <property type="term" value="F:RNA polymerase core enzyme binding"/>
    <property type="evidence" value="ECO:0007669"/>
    <property type="project" value="UniProtKB-UniRule"/>
</dbReference>
<feature type="region of interest" description="Disordered" evidence="13">
    <location>
        <begin position="1"/>
        <end position="37"/>
    </location>
</feature>
<dbReference type="PANTHER" id="PTHR14732:SF0">
    <property type="entry name" value="RNA POLYMERASE II SUBUNIT B1 CTD PHOSPHATASE RPAP2-RELATED"/>
    <property type="match status" value="1"/>
</dbReference>
<feature type="region of interest" description="Disordered" evidence="13">
    <location>
        <begin position="223"/>
        <end position="343"/>
    </location>
</feature>
<reference evidence="15 16" key="1">
    <citation type="submission" date="2018-11" db="EMBL/GenBank/DDBJ databases">
        <title>Genome sequence of Apiotrichum porosum DSM 27194.</title>
        <authorList>
            <person name="Aliyu H."/>
            <person name="Gorte O."/>
            <person name="Ochsenreither K."/>
        </authorList>
    </citation>
    <scope>NUCLEOTIDE SEQUENCE [LARGE SCALE GENOMIC DNA]</scope>
    <source>
        <strain evidence="15 16">DSM 27194</strain>
    </source>
</reference>
<keyword evidence="7 12" id="KW-0904">Protein phosphatase</keyword>
<dbReference type="RefSeq" id="XP_028474120.1">
    <property type="nucleotide sequence ID" value="XM_028617657.1"/>
</dbReference>
<feature type="compositionally biased region" description="Low complexity" evidence="13">
    <location>
        <begin position="283"/>
        <end position="293"/>
    </location>
</feature>
<feature type="domain" description="RTR1-type" evidence="14">
    <location>
        <begin position="98"/>
        <end position="185"/>
    </location>
</feature>
<evidence type="ECO:0000256" key="2">
    <source>
        <dbReference type="ARBA" id="ARBA00005676"/>
    </source>
</evidence>
<feature type="compositionally biased region" description="Acidic residues" evidence="13">
    <location>
        <begin position="439"/>
        <end position="452"/>
    </location>
</feature>
<evidence type="ECO:0000256" key="1">
    <source>
        <dbReference type="ARBA" id="ARBA00004123"/>
    </source>
</evidence>
<evidence type="ECO:0000256" key="5">
    <source>
        <dbReference type="ARBA" id="ARBA00022801"/>
    </source>
</evidence>
<evidence type="ECO:0000256" key="10">
    <source>
        <dbReference type="ARBA" id="ARBA00048336"/>
    </source>
</evidence>
<proteinExistence type="inferred from homology"/>
<evidence type="ECO:0000313" key="16">
    <source>
        <dbReference type="Proteomes" id="UP000279236"/>
    </source>
</evidence>
<feature type="region of interest" description="Disordered" evidence="13">
    <location>
        <begin position="437"/>
        <end position="464"/>
    </location>
</feature>
<dbReference type="Pfam" id="PF04181">
    <property type="entry name" value="RPAP2_Rtr1"/>
    <property type="match status" value="1"/>
</dbReference>
<dbReference type="GO" id="GO:0005634">
    <property type="term" value="C:nucleus"/>
    <property type="evidence" value="ECO:0007669"/>
    <property type="project" value="UniProtKB-SubCell"/>
</dbReference>
<evidence type="ECO:0000259" key="14">
    <source>
        <dbReference type="PROSITE" id="PS51479"/>
    </source>
</evidence>
<evidence type="ECO:0000256" key="11">
    <source>
        <dbReference type="PROSITE-ProRule" id="PRU00812"/>
    </source>
</evidence>
<evidence type="ECO:0000256" key="4">
    <source>
        <dbReference type="ARBA" id="ARBA00022771"/>
    </source>
</evidence>
<comment type="similarity">
    <text evidence="2 11 12">Belongs to the RPAP2 family.</text>
</comment>
<dbReference type="InterPro" id="IPR039693">
    <property type="entry name" value="Rtr1/RPAP2"/>
</dbReference>
<evidence type="ECO:0000256" key="9">
    <source>
        <dbReference type="ARBA" id="ARBA00047761"/>
    </source>
</evidence>
<comment type="catalytic activity">
    <reaction evidence="10 12">
        <text>O-phospho-L-threonyl-[protein] + H2O = L-threonyl-[protein] + phosphate</text>
        <dbReference type="Rhea" id="RHEA:47004"/>
        <dbReference type="Rhea" id="RHEA-COMP:11060"/>
        <dbReference type="Rhea" id="RHEA-COMP:11605"/>
        <dbReference type="ChEBI" id="CHEBI:15377"/>
        <dbReference type="ChEBI" id="CHEBI:30013"/>
        <dbReference type="ChEBI" id="CHEBI:43474"/>
        <dbReference type="ChEBI" id="CHEBI:61977"/>
        <dbReference type="EC" id="3.1.3.16"/>
    </reaction>
</comment>
<dbReference type="STRING" id="105984.A0A427XJK9"/>
<dbReference type="Proteomes" id="UP000279236">
    <property type="component" value="Unassembled WGS sequence"/>
</dbReference>
<dbReference type="InterPro" id="IPR038534">
    <property type="entry name" value="Rtr1/RPAP2_sf"/>
</dbReference>
<feature type="compositionally biased region" description="Low complexity" evidence="13">
    <location>
        <begin position="227"/>
        <end position="241"/>
    </location>
</feature>
<feature type="region of interest" description="Disordered" evidence="13">
    <location>
        <begin position="358"/>
        <end position="417"/>
    </location>
</feature>
<keyword evidence="8 12" id="KW-0539">Nucleus</keyword>
<dbReference type="PANTHER" id="PTHR14732">
    <property type="entry name" value="RNA POLYMERASE II SUBUNIT B1 CTD PHOSPHATASE RPAP2-RELATED"/>
    <property type="match status" value="1"/>
</dbReference>
<feature type="compositionally biased region" description="Low complexity" evidence="13">
    <location>
        <begin position="397"/>
        <end position="412"/>
    </location>
</feature>
<dbReference type="AlphaFoldDB" id="A0A427XJK9"/>
<dbReference type="GO" id="GO:0005737">
    <property type="term" value="C:cytoplasm"/>
    <property type="evidence" value="ECO:0007669"/>
    <property type="project" value="TreeGrafter"/>
</dbReference>
<sequence length="485" mass="50220">MSSASAGPSRPGPRAAAAAPSQAPPPTGYRPPTRSLKQPMTLGVTERPMPGQVAAAAGVSDAAALRTALERRATAARRAEKWMDKAMEEVLNRDEFQKALSYMHAAQYTEVQHERHLNGLCSYPLCGNPPAAAYRSAKRFVVSTAKRTITETDGNADEGFCSRRCAARAHYVAAGLGTEATWLRGTGARVQLLEEREERGDVRWAGRRGDVLEWVKPEAAAVGNKTSVPKPSAVAAGAARSAPPPPPPPPVASEAQLPPPLGSTAPAASTCGNGTAAREQRDTGAAGTSTGAGEVASRVSDSTIQTTPASTSATPAAPTATIPPSAPTTTARPLATPSPPLPNVDGMSGLIAALSIVERETPRAKPQPPSKASTYVEQGRIVGGGQLDPQPAPAPQPTAGTTAAAAQTRRQGSSMLSAKSQTLASVVLAAAKTVTVPVGEDESDASEEEEDWAREMGWGEGEDVDRLFEEARLAREMGAEEQGQG</sequence>
<dbReference type="GO" id="GO:0008420">
    <property type="term" value="F:RNA polymerase II CTD heptapeptide repeat phosphatase activity"/>
    <property type="evidence" value="ECO:0007669"/>
    <property type="project" value="UniProtKB-UniRule"/>
</dbReference>
<dbReference type="PROSITE" id="PS51479">
    <property type="entry name" value="ZF_RTR1"/>
    <property type="match status" value="1"/>
</dbReference>
<evidence type="ECO:0000256" key="13">
    <source>
        <dbReference type="SAM" id="MobiDB-lite"/>
    </source>
</evidence>
<dbReference type="Gene3D" id="1.25.40.820">
    <property type="match status" value="1"/>
</dbReference>
<comment type="catalytic activity">
    <reaction evidence="9 12">
        <text>O-phospho-L-seryl-[protein] + H2O = L-seryl-[protein] + phosphate</text>
        <dbReference type="Rhea" id="RHEA:20629"/>
        <dbReference type="Rhea" id="RHEA-COMP:9863"/>
        <dbReference type="Rhea" id="RHEA-COMP:11604"/>
        <dbReference type="ChEBI" id="CHEBI:15377"/>
        <dbReference type="ChEBI" id="CHEBI:29999"/>
        <dbReference type="ChEBI" id="CHEBI:43474"/>
        <dbReference type="ChEBI" id="CHEBI:83421"/>
        <dbReference type="EC" id="3.1.3.16"/>
    </reaction>
</comment>
<comment type="subcellular location">
    <subcellularLocation>
        <location evidence="1 12">Nucleus</location>
    </subcellularLocation>
</comment>
<accession>A0A427XJK9</accession>
<evidence type="ECO:0000256" key="6">
    <source>
        <dbReference type="ARBA" id="ARBA00022833"/>
    </source>
</evidence>
<organism evidence="15 16">
    <name type="scientific">Apiotrichum porosum</name>
    <dbReference type="NCBI Taxonomy" id="105984"/>
    <lineage>
        <taxon>Eukaryota</taxon>
        <taxon>Fungi</taxon>
        <taxon>Dikarya</taxon>
        <taxon>Basidiomycota</taxon>
        <taxon>Agaricomycotina</taxon>
        <taxon>Tremellomycetes</taxon>
        <taxon>Trichosporonales</taxon>
        <taxon>Trichosporonaceae</taxon>
        <taxon>Apiotrichum</taxon>
    </lineage>
</organism>
<dbReference type="GO" id="GO:0008270">
    <property type="term" value="F:zinc ion binding"/>
    <property type="evidence" value="ECO:0007669"/>
    <property type="project" value="UniProtKB-KW"/>
</dbReference>
<keyword evidence="16" id="KW-1185">Reference proteome</keyword>
<keyword evidence="4 12" id="KW-0863">Zinc-finger</keyword>
<keyword evidence="5 12" id="KW-0378">Hydrolase</keyword>
<gene>
    <name evidence="15" type="ORF">EHS24_001897</name>
</gene>
<dbReference type="EC" id="3.1.3.16" evidence="12"/>
<feature type="compositionally biased region" description="Pro residues" evidence="13">
    <location>
        <begin position="242"/>
        <end position="261"/>
    </location>
</feature>
<comment type="function">
    <text evidence="12">Putative RNA polymerase II subunit B1 C-terminal domain (CTD) phosphatase involved in RNA polymerase II transcription regulation.</text>
</comment>
<dbReference type="InterPro" id="IPR007308">
    <property type="entry name" value="Rtr1/RPAP2_dom"/>
</dbReference>
<evidence type="ECO:0000256" key="7">
    <source>
        <dbReference type="ARBA" id="ARBA00022912"/>
    </source>
</evidence>
<feature type="compositionally biased region" description="Low complexity" evidence="13">
    <location>
        <begin position="1"/>
        <end position="21"/>
    </location>
</feature>
<keyword evidence="6 12" id="KW-0862">Zinc</keyword>